<dbReference type="Proteomes" id="UP000691718">
    <property type="component" value="Unassembled WGS sequence"/>
</dbReference>
<evidence type="ECO:0000256" key="4">
    <source>
        <dbReference type="ARBA" id="ARBA00011790"/>
    </source>
</evidence>
<evidence type="ECO:0000256" key="9">
    <source>
        <dbReference type="ARBA" id="ARBA00022792"/>
    </source>
</evidence>
<comment type="subunit">
    <text evidence="4">Mammalian complex I is composed of 45 different subunits.</text>
</comment>
<feature type="compositionally biased region" description="Low complexity" evidence="17">
    <location>
        <begin position="529"/>
        <end position="543"/>
    </location>
</feature>
<accession>A0A8S3Y573</accession>
<dbReference type="CDD" id="cd20263">
    <property type="entry name" value="Complex1_LYR_NDUFB9_LYRM3"/>
    <property type="match status" value="1"/>
</dbReference>
<name>A0A8S3Y573_PARAO</name>
<feature type="coiled-coil region" evidence="16">
    <location>
        <begin position="341"/>
        <end position="368"/>
    </location>
</feature>
<keyword evidence="11" id="KW-0007">Acetylation</keyword>
<evidence type="ECO:0000256" key="2">
    <source>
        <dbReference type="ARBA" id="ARBA00004443"/>
    </source>
</evidence>
<dbReference type="EMBL" id="CAJQZP010001576">
    <property type="protein sequence ID" value="CAG5055003.1"/>
    <property type="molecule type" value="Genomic_DNA"/>
</dbReference>
<evidence type="ECO:0000256" key="14">
    <source>
        <dbReference type="ARBA" id="ARBA00030192"/>
    </source>
</evidence>
<evidence type="ECO:0000256" key="15">
    <source>
        <dbReference type="ARBA" id="ARBA00032528"/>
    </source>
</evidence>
<dbReference type="GO" id="GO:0006120">
    <property type="term" value="P:mitochondrial electron transport, NADH to ubiquinone"/>
    <property type="evidence" value="ECO:0007669"/>
    <property type="project" value="InterPro"/>
</dbReference>
<dbReference type="PANTHER" id="PTHR12868">
    <property type="entry name" value="NADH-UBIQUINONE OXIDOREDUCTASE B22 SUBUNIT"/>
    <property type="match status" value="1"/>
</dbReference>
<feature type="compositionally biased region" description="Low complexity" evidence="17">
    <location>
        <begin position="26"/>
        <end position="46"/>
    </location>
</feature>
<feature type="compositionally biased region" description="Gly residues" evidence="17">
    <location>
        <begin position="11"/>
        <end position="25"/>
    </location>
</feature>
<keyword evidence="6" id="KW-0813">Transport</keyword>
<feature type="compositionally biased region" description="Polar residues" evidence="17">
    <location>
        <begin position="560"/>
        <end position="570"/>
    </location>
</feature>
<evidence type="ECO:0000256" key="6">
    <source>
        <dbReference type="ARBA" id="ARBA00022448"/>
    </source>
</evidence>
<comment type="caution">
    <text evidence="19">The sequence shown here is derived from an EMBL/GenBank/DDBJ whole genome shotgun (WGS) entry which is preliminary data.</text>
</comment>
<keyword evidence="7" id="KW-0597">Phosphoprotein</keyword>
<organism evidence="19 20">
    <name type="scientific">Parnassius apollo</name>
    <name type="common">Apollo butterfly</name>
    <name type="synonym">Papilio apollo</name>
    <dbReference type="NCBI Taxonomy" id="110799"/>
    <lineage>
        <taxon>Eukaryota</taxon>
        <taxon>Metazoa</taxon>
        <taxon>Ecdysozoa</taxon>
        <taxon>Arthropoda</taxon>
        <taxon>Hexapoda</taxon>
        <taxon>Insecta</taxon>
        <taxon>Pterygota</taxon>
        <taxon>Neoptera</taxon>
        <taxon>Endopterygota</taxon>
        <taxon>Lepidoptera</taxon>
        <taxon>Glossata</taxon>
        <taxon>Ditrysia</taxon>
        <taxon>Papilionoidea</taxon>
        <taxon>Papilionidae</taxon>
        <taxon>Parnassiinae</taxon>
        <taxon>Parnassini</taxon>
        <taxon>Parnassius</taxon>
        <taxon>Parnassius</taxon>
    </lineage>
</organism>
<evidence type="ECO:0000256" key="13">
    <source>
        <dbReference type="ARBA" id="ARBA00023136"/>
    </source>
</evidence>
<evidence type="ECO:0000256" key="12">
    <source>
        <dbReference type="ARBA" id="ARBA00023128"/>
    </source>
</evidence>
<comment type="subcellular location">
    <subcellularLocation>
        <location evidence="2">Mitochondrion inner membrane</location>
        <topology evidence="2">Peripheral membrane protein</topology>
        <orientation evidence="2">Matrix side</orientation>
    </subcellularLocation>
</comment>
<comment type="similarity">
    <text evidence="3">Belongs to the complex I LYR family.</text>
</comment>
<feature type="domain" description="Complex 1 LYR protein" evidence="18">
    <location>
        <begin position="963"/>
        <end position="1020"/>
    </location>
</feature>
<evidence type="ECO:0000256" key="5">
    <source>
        <dbReference type="ARBA" id="ARBA00018684"/>
    </source>
</evidence>
<evidence type="ECO:0000256" key="17">
    <source>
        <dbReference type="SAM" id="MobiDB-lite"/>
    </source>
</evidence>
<comment type="function">
    <text evidence="1">Accessory subunit of the mitochondrial membrane respiratory chain NADH dehydrogenase (Complex I), that is believed to be not involved in catalysis. Complex I functions in the transfer of electrons from NADH to the respiratory chain. The immediate electron acceptor for the enzyme is believed to be ubiquinone.</text>
</comment>
<feature type="compositionally biased region" description="Low complexity" evidence="17">
    <location>
        <begin position="63"/>
        <end position="72"/>
    </location>
</feature>
<evidence type="ECO:0000259" key="18">
    <source>
        <dbReference type="Pfam" id="PF05347"/>
    </source>
</evidence>
<evidence type="ECO:0000313" key="19">
    <source>
        <dbReference type="EMBL" id="CAG5055003.1"/>
    </source>
</evidence>
<reference evidence="19" key="1">
    <citation type="submission" date="2021-04" db="EMBL/GenBank/DDBJ databases">
        <authorList>
            <person name="Tunstrom K."/>
        </authorList>
    </citation>
    <scope>NUCLEOTIDE SEQUENCE</scope>
</reference>
<dbReference type="Pfam" id="PF05347">
    <property type="entry name" value="Complex1_LYR"/>
    <property type="match status" value="1"/>
</dbReference>
<keyword evidence="8" id="KW-0679">Respiratory chain</keyword>
<evidence type="ECO:0000256" key="16">
    <source>
        <dbReference type="SAM" id="Coils"/>
    </source>
</evidence>
<feature type="coiled-coil region" evidence="16">
    <location>
        <begin position="786"/>
        <end position="813"/>
    </location>
</feature>
<feature type="region of interest" description="Disordered" evidence="17">
    <location>
        <begin position="1"/>
        <end position="75"/>
    </location>
</feature>
<dbReference type="InterPro" id="IPR033034">
    <property type="entry name" value="NDUFB9"/>
</dbReference>
<feature type="region of interest" description="Disordered" evidence="17">
    <location>
        <begin position="506"/>
        <end position="579"/>
    </location>
</feature>
<evidence type="ECO:0000256" key="3">
    <source>
        <dbReference type="ARBA" id="ARBA00009508"/>
    </source>
</evidence>
<evidence type="ECO:0000256" key="11">
    <source>
        <dbReference type="ARBA" id="ARBA00022990"/>
    </source>
</evidence>
<dbReference type="InterPro" id="IPR045292">
    <property type="entry name" value="Complex1_LYR_NDUFB9_LYRM3"/>
</dbReference>
<keyword evidence="16" id="KW-0175">Coiled coil</keyword>
<feature type="compositionally biased region" description="Gly residues" evidence="17">
    <location>
        <begin position="514"/>
        <end position="528"/>
    </location>
</feature>
<keyword evidence="10" id="KW-0249">Electron transport</keyword>
<keyword evidence="20" id="KW-1185">Reference proteome</keyword>
<dbReference type="GO" id="GO:0005743">
    <property type="term" value="C:mitochondrial inner membrane"/>
    <property type="evidence" value="ECO:0007669"/>
    <property type="project" value="UniProtKB-SubCell"/>
</dbReference>
<evidence type="ECO:0000256" key="7">
    <source>
        <dbReference type="ARBA" id="ARBA00022553"/>
    </source>
</evidence>
<sequence>MDKKIVRKGPLPGGRRGASGAGAGRGSMRAASRARGAARSSTSSPHPSSPPEGLVSAGSCRTQQAAPAAGGARRMRWSQEMNANALRAYFRAKGEETGCLAYRARMHRLFAELEPSLIVTEQNLADRVRYILRSNIFDVAELERLRREAVPSSDENATAEDAAPQMVEQPANVDAAVNTPVVVDSNDDGTVAQELELEHMRSILEEAIVETRSTPLENRPRLSRIALSKRNRAVVRALNPMLVTYLEASRDLCETDSILFGAALAVCRIIGAKVSTAGRATGHSSAIPAWRRRIEERIAKARALIGRLICFRSGNNRPRIVRTVRMAFAGTNVSLSQPDITQKLTERIDDLKQRIAAWGKRIRRYTERSTRFNQNRLFQSDQKRLYESLERPMVSGTGPAPNQADTVAFWRGLWSEPVNHSEGPWTKVVASQCAGITPMDPVIITPDDVAEAVRRAPNWKSPGLDGLHHYWLKGFMVCHSVLARQFQEALNQKSLPSLFTTGITHLVPKDQGPLPGGRQGASGAGAGRGSMRTASRARGAARPPSSPSHPSSPPAGLVSAGSSRAQQSAPASGGVRRMRWTTQMNSNALRAYFRAKGGETGCLAYRARMHRLFAELEPSLTVTEQNLADRVRYILRSNIFDVAELERLRREAVPSSDENATAEDAAPQMVEQPANVDAAVNTPVVVDSNDDGTVAQELELEYMRSTLEEAIVETRSAKVSTAGRATGHSSAIPAWRRRIEERIARARALIGRLICFRSGNNRPRIVRTVRMAFAGTNVSLSQPDITQKLTERIDDLKQRIAAWGKRIRRYTERSTRFNQNRLFQSDRKRLYESLERPMVSGTGPAPNQADTVAFWRGLWSEPVNHSEGPWTEVVASQCAGITPMDPVIITPDDVAEAVRRAPNWKSPGLDGLHHYWLKGFMVCHSVLARQFQEALNQKSLPSLFTTGITHLVPKDQGISTHIQKVCSLYKRTLRNLESYYDRRHVYRYHAVLLREKFDKIVNEKDMRKAAEMLKQGEEELFLQQHPIPKKFAKSPGGVAYERVVTPPDWVLDYWHPLEKAQYPEYFKKREQRKKEFIAMWEKEFGKPDPKDTHH</sequence>
<dbReference type="OrthoDB" id="13598at2759"/>
<evidence type="ECO:0000313" key="20">
    <source>
        <dbReference type="Proteomes" id="UP000691718"/>
    </source>
</evidence>
<evidence type="ECO:0000256" key="8">
    <source>
        <dbReference type="ARBA" id="ARBA00022660"/>
    </source>
</evidence>
<keyword evidence="13" id="KW-0472">Membrane</keyword>
<proteinExistence type="inferred from homology"/>
<keyword evidence="9" id="KW-0999">Mitochondrion inner membrane</keyword>
<evidence type="ECO:0000256" key="10">
    <source>
        <dbReference type="ARBA" id="ARBA00022982"/>
    </source>
</evidence>
<dbReference type="PANTHER" id="PTHR12868:SF0">
    <property type="entry name" value="NADH DEHYDROGENASE [UBIQUINONE] 1 BETA SUBCOMPLEX SUBUNIT 9"/>
    <property type="match status" value="1"/>
</dbReference>
<keyword evidence="12" id="KW-0496">Mitochondrion</keyword>
<feature type="compositionally biased region" description="Pro residues" evidence="17">
    <location>
        <begin position="544"/>
        <end position="553"/>
    </location>
</feature>
<evidence type="ECO:0000256" key="1">
    <source>
        <dbReference type="ARBA" id="ARBA00002920"/>
    </source>
</evidence>
<gene>
    <name evidence="19" type="ORF">PAPOLLO_LOCUS26119</name>
</gene>
<dbReference type="AlphaFoldDB" id="A0A8S3Y573"/>
<dbReference type="InterPro" id="IPR008011">
    <property type="entry name" value="Complex1_LYR_dom"/>
</dbReference>
<protein>
    <recommendedName>
        <fullName evidence="5">NADH dehydrogenase [ubiquinone] 1 beta subcomplex subunit 9</fullName>
    </recommendedName>
    <alternativeName>
        <fullName evidence="14">Complex I-B22</fullName>
    </alternativeName>
    <alternativeName>
        <fullName evidence="15">NADH-ubiquinone oxidoreductase B22 subunit</fullName>
    </alternativeName>
</protein>